<protein>
    <submittedName>
        <fullName evidence="1">Acyl-CoA synthetase</fullName>
    </submittedName>
</protein>
<accession>A0A7X8TPZ6</accession>
<dbReference type="EMBL" id="JABAIK010000003">
    <property type="protein sequence ID" value="NLS12088.1"/>
    <property type="molecule type" value="Genomic_DNA"/>
</dbReference>
<proteinExistence type="predicted"/>
<organism evidence="1 2">
    <name type="scientific">Vibrio agarilyticus</name>
    <dbReference type="NCBI Taxonomy" id="2726741"/>
    <lineage>
        <taxon>Bacteria</taxon>
        <taxon>Pseudomonadati</taxon>
        <taxon>Pseudomonadota</taxon>
        <taxon>Gammaproteobacteria</taxon>
        <taxon>Vibrionales</taxon>
        <taxon>Vibrionaceae</taxon>
        <taxon>Vibrio</taxon>
    </lineage>
</organism>
<dbReference type="Proteomes" id="UP000535589">
    <property type="component" value="Unassembled WGS sequence"/>
</dbReference>
<keyword evidence="2" id="KW-1185">Reference proteome</keyword>
<comment type="caution">
    <text evidence="1">The sequence shown here is derived from an EMBL/GenBank/DDBJ whole genome shotgun (WGS) entry which is preliminary data.</text>
</comment>
<sequence length="119" mass="13408">MNLLVPIHKRVRQQGFEMATRQAWKCGVKANVVNRVVGVVKGRIVCVIEGVRAEISTPLNNALHDEGSSGRYVFIGGQCYEPNHVIDPGFSDLMFLYIKPKLQRHRYMTDDELAAILVI</sequence>
<dbReference type="RefSeq" id="WP_168835194.1">
    <property type="nucleotide sequence ID" value="NZ_JABAIK010000003.1"/>
</dbReference>
<name>A0A7X8TPZ6_9VIBR</name>
<reference evidence="1 2" key="1">
    <citation type="submission" date="2020-04" db="EMBL/GenBank/DDBJ databases">
        <title>Vibrio sp. SM6, a novel species isolated from seawater.</title>
        <authorList>
            <person name="Wang X."/>
        </authorList>
    </citation>
    <scope>NUCLEOTIDE SEQUENCE [LARGE SCALE GENOMIC DNA]</scope>
    <source>
        <strain evidence="1 2">SM6</strain>
    </source>
</reference>
<evidence type="ECO:0000313" key="1">
    <source>
        <dbReference type="EMBL" id="NLS12088.1"/>
    </source>
</evidence>
<dbReference type="AlphaFoldDB" id="A0A7X8TPZ6"/>
<gene>
    <name evidence="1" type="ORF">HGP28_04170</name>
</gene>
<evidence type="ECO:0000313" key="2">
    <source>
        <dbReference type="Proteomes" id="UP000535589"/>
    </source>
</evidence>